<dbReference type="SUPFAM" id="SSF53098">
    <property type="entry name" value="Ribonuclease H-like"/>
    <property type="match status" value="1"/>
</dbReference>
<dbReference type="GO" id="GO:0016787">
    <property type="term" value="F:hydrolase activity"/>
    <property type="evidence" value="ECO:0007669"/>
    <property type="project" value="UniProtKB-KW"/>
</dbReference>
<evidence type="ECO:0000256" key="1">
    <source>
        <dbReference type="ARBA" id="ARBA00022723"/>
    </source>
</evidence>
<dbReference type="Proteomes" id="UP001152484">
    <property type="component" value="Unassembled WGS sequence"/>
</dbReference>
<dbReference type="Pfam" id="PF25597">
    <property type="entry name" value="SH3_retrovirus"/>
    <property type="match status" value="1"/>
</dbReference>
<evidence type="ECO:0000256" key="3">
    <source>
        <dbReference type="SAM" id="MobiDB-lite"/>
    </source>
</evidence>
<reference evidence="6" key="1">
    <citation type="submission" date="2022-07" db="EMBL/GenBank/DDBJ databases">
        <authorList>
            <person name="Macas J."/>
            <person name="Novak P."/>
            <person name="Neumann P."/>
        </authorList>
    </citation>
    <scope>NUCLEOTIDE SEQUENCE</scope>
</reference>
<dbReference type="InterPro" id="IPR013103">
    <property type="entry name" value="RVT_2"/>
</dbReference>
<dbReference type="PANTHER" id="PTHR42648">
    <property type="entry name" value="TRANSPOSASE, PUTATIVE-RELATED"/>
    <property type="match status" value="1"/>
</dbReference>
<evidence type="ECO:0000259" key="5">
    <source>
        <dbReference type="Pfam" id="PF25597"/>
    </source>
</evidence>
<keyword evidence="7" id="KW-1185">Reference proteome</keyword>
<evidence type="ECO:0000313" key="6">
    <source>
        <dbReference type="EMBL" id="CAH9091505.1"/>
    </source>
</evidence>
<dbReference type="Pfam" id="PF07727">
    <property type="entry name" value="RVT_2"/>
    <property type="match status" value="1"/>
</dbReference>
<keyword evidence="1" id="KW-0479">Metal-binding</keyword>
<evidence type="ECO:0000256" key="2">
    <source>
        <dbReference type="ARBA" id="ARBA00022801"/>
    </source>
</evidence>
<dbReference type="InterPro" id="IPR039537">
    <property type="entry name" value="Retrotran_Ty1/copia-like"/>
</dbReference>
<feature type="domain" description="Reverse transcriptase Ty1/copia-type" evidence="4">
    <location>
        <begin position="304"/>
        <end position="419"/>
    </location>
</feature>
<evidence type="ECO:0008006" key="8">
    <source>
        <dbReference type="Google" id="ProtNLM"/>
    </source>
</evidence>
<gene>
    <name evidence="6" type="ORF">CEURO_LOCUS11598</name>
</gene>
<dbReference type="GO" id="GO:0046872">
    <property type="term" value="F:metal ion binding"/>
    <property type="evidence" value="ECO:0007669"/>
    <property type="project" value="UniProtKB-KW"/>
</dbReference>
<keyword evidence="2" id="KW-0378">Hydrolase</keyword>
<evidence type="ECO:0000313" key="7">
    <source>
        <dbReference type="Proteomes" id="UP001152484"/>
    </source>
</evidence>
<proteinExistence type="predicted"/>
<protein>
    <recommendedName>
        <fullName evidence="8">Reverse transcriptase Ty1/copia-type domain-containing protein</fullName>
    </recommendedName>
</protein>
<dbReference type="AlphaFoldDB" id="A0A9P0ZA52"/>
<evidence type="ECO:0000259" key="4">
    <source>
        <dbReference type="Pfam" id="PF07727"/>
    </source>
</evidence>
<name>A0A9P0ZA52_CUSEU</name>
<feature type="domain" description="Retroviral polymerase SH3-like" evidence="5">
    <location>
        <begin position="66"/>
        <end position="125"/>
    </location>
</feature>
<dbReference type="InterPro" id="IPR057670">
    <property type="entry name" value="SH3_retrovirus"/>
</dbReference>
<comment type="caution">
    <text evidence="6">The sequence shown here is derived from an EMBL/GenBank/DDBJ whole genome shotgun (WGS) entry which is preliminary data.</text>
</comment>
<feature type="region of interest" description="Disordered" evidence="3">
    <location>
        <begin position="152"/>
        <end position="194"/>
    </location>
</feature>
<dbReference type="InterPro" id="IPR012337">
    <property type="entry name" value="RNaseH-like_sf"/>
</dbReference>
<dbReference type="EMBL" id="CAMAPE010000027">
    <property type="protein sequence ID" value="CAH9091505.1"/>
    <property type="molecule type" value="Genomic_DNA"/>
</dbReference>
<sequence length="419" mass="47318">MKRTILEKDRCMLIESGLKNSMWGEAVVTSTYLINRSPSSVVGFKTPQEMWSGVKPNITYLRPFGCTAYSHVSQGKLEPRAIKCVMIGYPEGVKGYKLLLIQPGVYKGIISRDVTFNESEFHFKSVNASSSDMTDDSDGNFFNSLGTENLSEGDLDVGGHHEGNDDQSLSECDQDDSSEGTAQLNTDSNQEGSTLPLLDNLSNLHDVPVLFDVNVNTGETDLNGNASNEQEEPNLANYQLVRDKEHRNVIPNRKYISNLAEFIFIASEIVKNNVLETFEQAIKSSKSNEWVKAMQEELQFMFVNQTWILVPKLIGAKVIDCRWIYRIKDSLDPIDLPKYKVRLVAKGFKQKKGIDYQDIFAPVIKFKTLRLLLVMIVVFDWELEQMDGKTAFLHGDINETIYMSQPPGYESKKNPNHVC</sequence>
<feature type="compositionally biased region" description="Polar residues" evidence="3">
    <location>
        <begin position="179"/>
        <end position="193"/>
    </location>
</feature>
<dbReference type="PANTHER" id="PTHR42648:SF28">
    <property type="entry name" value="TRANSPOSON-ENCODED PROTEIN WITH RIBONUCLEASE H-LIKE AND RETROVIRUS ZINC FINGER-LIKE DOMAINS"/>
    <property type="match status" value="1"/>
</dbReference>
<dbReference type="OrthoDB" id="1751374at2759"/>
<accession>A0A9P0ZA52</accession>
<organism evidence="6 7">
    <name type="scientific">Cuscuta europaea</name>
    <name type="common">European dodder</name>
    <dbReference type="NCBI Taxonomy" id="41803"/>
    <lineage>
        <taxon>Eukaryota</taxon>
        <taxon>Viridiplantae</taxon>
        <taxon>Streptophyta</taxon>
        <taxon>Embryophyta</taxon>
        <taxon>Tracheophyta</taxon>
        <taxon>Spermatophyta</taxon>
        <taxon>Magnoliopsida</taxon>
        <taxon>eudicotyledons</taxon>
        <taxon>Gunneridae</taxon>
        <taxon>Pentapetalae</taxon>
        <taxon>asterids</taxon>
        <taxon>lamiids</taxon>
        <taxon>Solanales</taxon>
        <taxon>Convolvulaceae</taxon>
        <taxon>Cuscuteae</taxon>
        <taxon>Cuscuta</taxon>
        <taxon>Cuscuta subgen. Cuscuta</taxon>
    </lineage>
</organism>